<reference evidence="2" key="1">
    <citation type="submission" date="2022-04" db="EMBL/GenBank/DDBJ databases">
        <title>Complete genome of Methanoplanus endosymbiosus DSM 3599.</title>
        <authorList>
            <person name="Chen S.-C."/>
            <person name="You Y.-T."/>
            <person name="Zhou Y.-Z."/>
            <person name="Lai M.-C."/>
        </authorList>
    </citation>
    <scope>NUCLEOTIDE SEQUENCE</scope>
    <source>
        <strain evidence="2">DSM 3599</strain>
    </source>
</reference>
<evidence type="ECO:0000313" key="2">
    <source>
        <dbReference type="EMBL" id="UUX93558.1"/>
    </source>
</evidence>
<evidence type="ECO:0000313" key="3">
    <source>
        <dbReference type="Proteomes" id="UP001060368"/>
    </source>
</evidence>
<evidence type="ECO:0000256" key="1">
    <source>
        <dbReference type="SAM" id="MobiDB-lite"/>
    </source>
</evidence>
<dbReference type="EMBL" id="CP096115">
    <property type="protein sequence ID" value="UUX93558.1"/>
    <property type="molecule type" value="Genomic_DNA"/>
</dbReference>
<dbReference type="Proteomes" id="UP001060368">
    <property type="component" value="Chromosome"/>
</dbReference>
<accession>A0A9E7PNJ3</accession>
<feature type="compositionally biased region" description="Polar residues" evidence="1">
    <location>
        <begin position="38"/>
        <end position="47"/>
    </location>
</feature>
<gene>
    <name evidence="2" type="ORF">L6E24_05430</name>
</gene>
<dbReference type="RefSeq" id="WP_257743696.1">
    <property type="nucleotide sequence ID" value="NZ_CP096115.1"/>
</dbReference>
<proteinExistence type="predicted"/>
<feature type="region of interest" description="Disordered" evidence="1">
    <location>
        <begin position="30"/>
        <end position="52"/>
    </location>
</feature>
<organism evidence="2 3">
    <name type="scientific">Methanoplanus endosymbiosus</name>
    <dbReference type="NCBI Taxonomy" id="33865"/>
    <lineage>
        <taxon>Archaea</taxon>
        <taxon>Methanobacteriati</taxon>
        <taxon>Methanobacteriota</taxon>
        <taxon>Stenosarchaea group</taxon>
        <taxon>Methanomicrobia</taxon>
        <taxon>Methanomicrobiales</taxon>
        <taxon>Methanomicrobiaceae</taxon>
        <taxon>Methanoplanus</taxon>
    </lineage>
</organism>
<dbReference type="GeneID" id="74307118"/>
<dbReference type="AlphaFoldDB" id="A0A9E7PNJ3"/>
<sequence>MSQTFYLLAERAKNYSSSERKCQYSKIKTETKKENKHNYPSPNQRNFGDNRRGEGIIIYA</sequence>
<name>A0A9E7PNJ3_9EURY</name>
<protein>
    <submittedName>
        <fullName evidence="2">Uncharacterized protein</fullName>
    </submittedName>
</protein>
<dbReference type="KEGG" id="mend:L6E24_05430"/>
<keyword evidence="3" id="KW-1185">Reference proteome</keyword>